<protein>
    <submittedName>
        <fullName evidence="2">Uncharacterized protein</fullName>
    </submittedName>
</protein>
<evidence type="ECO:0000256" key="1">
    <source>
        <dbReference type="SAM" id="MobiDB-lite"/>
    </source>
</evidence>
<reference evidence="2 3" key="1">
    <citation type="submission" date="2019-05" db="EMBL/GenBank/DDBJ databases">
        <title>Another draft genome of Portunus trituberculatus and its Hox gene families provides insights of decapod evolution.</title>
        <authorList>
            <person name="Jeong J.-H."/>
            <person name="Song I."/>
            <person name="Kim S."/>
            <person name="Choi T."/>
            <person name="Kim D."/>
            <person name="Ryu S."/>
            <person name="Kim W."/>
        </authorList>
    </citation>
    <scope>NUCLEOTIDE SEQUENCE [LARGE SCALE GENOMIC DNA]</scope>
    <source>
        <tissue evidence="2">Muscle</tissue>
    </source>
</reference>
<comment type="caution">
    <text evidence="2">The sequence shown here is derived from an EMBL/GenBank/DDBJ whole genome shotgun (WGS) entry which is preliminary data.</text>
</comment>
<sequence>MEGHLVLTLWRPFNTTLKATASVSIARGHYRFVLVTEPPKLPTIPALPPICTEERQLGPQQAILKPPVPLRSPTSPCHTPPPRQRQASLTQPSDDRGGITSR</sequence>
<organism evidence="2 3">
    <name type="scientific">Portunus trituberculatus</name>
    <name type="common">Swimming crab</name>
    <name type="synonym">Neptunus trituberculatus</name>
    <dbReference type="NCBI Taxonomy" id="210409"/>
    <lineage>
        <taxon>Eukaryota</taxon>
        <taxon>Metazoa</taxon>
        <taxon>Ecdysozoa</taxon>
        <taxon>Arthropoda</taxon>
        <taxon>Crustacea</taxon>
        <taxon>Multicrustacea</taxon>
        <taxon>Malacostraca</taxon>
        <taxon>Eumalacostraca</taxon>
        <taxon>Eucarida</taxon>
        <taxon>Decapoda</taxon>
        <taxon>Pleocyemata</taxon>
        <taxon>Brachyura</taxon>
        <taxon>Eubrachyura</taxon>
        <taxon>Portunoidea</taxon>
        <taxon>Portunidae</taxon>
        <taxon>Portuninae</taxon>
        <taxon>Portunus</taxon>
    </lineage>
</organism>
<dbReference type="EMBL" id="VSRR010000173">
    <property type="protein sequence ID" value="MPC11611.1"/>
    <property type="molecule type" value="Genomic_DNA"/>
</dbReference>
<dbReference type="Proteomes" id="UP000324222">
    <property type="component" value="Unassembled WGS sequence"/>
</dbReference>
<evidence type="ECO:0000313" key="3">
    <source>
        <dbReference type="Proteomes" id="UP000324222"/>
    </source>
</evidence>
<feature type="region of interest" description="Disordered" evidence="1">
    <location>
        <begin position="64"/>
        <end position="102"/>
    </location>
</feature>
<keyword evidence="3" id="KW-1185">Reference proteome</keyword>
<gene>
    <name evidence="2" type="ORF">E2C01_004281</name>
</gene>
<dbReference type="AlphaFoldDB" id="A0A5B7CS00"/>
<proteinExistence type="predicted"/>
<evidence type="ECO:0000313" key="2">
    <source>
        <dbReference type="EMBL" id="MPC11611.1"/>
    </source>
</evidence>
<accession>A0A5B7CS00</accession>
<name>A0A5B7CS00_PORTR</name>
<feature type="compositionally biased region" description="Basic and acidic residues" evidence="1">
    <location>
        <begin position="93"/>
        <end position="102"/>
    </location>
</feature>